<dbReference type="PROSITE" id="PS51257">
    <property type="entry name" value="PROKAR_LIPOPROTEIN"/>
    <property type="match status" value="1"/>
</dbReference>
<dbReference type="EMBL" id="FNDD01000001">
    <property type="protein sequence ID" value="SDG67684.1"/>
    <property type="molecule type" value="Genomic_DNA"/>
</dbReference>
<organism evidence="1 2">
    <name type="scientific">Vibrio xiamenensis</name>
    <dbReference type="NCBI Taxonomy" id="861298"/>
    <lineage>
        <taxon>Bacteria</taxon>
        <taxon>Pseudomonadati</taxon>
        <taxon>Pseudomonadota</taxon>
        <taxon>Gammaproteobacteria</taxon>
        <taxon>Vibrionales</taxon>
        <taxon>Vibrionaceae</taxon>
        <taxon>Vibrio</taxon>
    </lineage>
</organism>
<dbReference type="RefSeq" id="WP_093268485.1">
    <property type="nucleotide sequence ID" value="NZ_FNDD01000001.1"/>
</dbReference>
<proteinExistence type="predicted"/>
<dbReference type="STRING" id="861298.SAMN04488136_101222"/>
<reference evidence="1 2" key="1">
    <citation type="submission" date="2016-10" db="EMBL/GenBank/DDBJ databases">
        <authorList>
            <person name="de Groot N.N."/>
        </authorList>
    </citation>
    <scope>NUCLEOTIDE SEQUENCE [LARGE SCALE GENOMIC DNA]</scope>
    <source>
        <strain evidence="1 2">CGMCC 1.10228</strain>
    </source>
</reference>
<sequence length="337" mass="36016">MFNKSAVALGVSFMLSGCISTGPDAVCTPDTTVPIASAEVPATSNEDKKVIVLPVDFEFKDSAKGKLQTVIRNSLESHVTSTGTHLVDRKLANKLKGEIKLAEQSGRYNSKGVPIADYAVLTEVTSSDLSKSHDKAYSYKNKKGETVNVPAKCSYEVDVTAVVKVVSLPDMGLVKRIELSGDHSFTTETSNSSCPISEAQYQGLASKAGEEASEHNNEIKTLLAAKASILELRQCEAGNMVKIAIGSDKNVQPNDTVAFSTIMKNSEGELETFAVGEGEVVNIPNHGIKAKYSWVGIDEETALKVRKGDVAQIVPKKCTSLLDLECQAKGFGEQLGL</sequence>
<gene>
    <name evidence="1" type="ORF">SAMN04488136_101222</name>
</gene>
<dbReference type="AlphaFoldDB" id="A0A1G7W6T2"/>
<accession>A0A1G7W6T2</accession>
<evidence type="ECO:0000313" key="2">
    <source>
        <dbReference type="Proteomes" id="UP000198854"/>
    </source>
</evidence>
<protein>
    <submittedName>
        <fullName evidence="1">Uncharacterized protein</fullName>
    </submittedName>
</protein>
<dbReference type="Proteomes" id="UP000198854">
    <property type="component" value="Unassembled WGS sequence"/>
</dbReference>
<name>A0A1G7W6T2_9VIBR</name>
<keyword evidence="2" id="KW-1185">Reference proteome</keyword>
<evidence type="ECO:0000313" key="1">
    <source>
        <dbReference type="EMBL" id="SDG67684.1"/>
    </source>
</evidence>
<dbReference type="OrthoDB" id="6251232at2"/>